<sequence length="434" mass="47760">MEDNRVKSLVKWVQVLMIMAVVLMIVMPNRVQAEETVPVLADAAIVVDSETGQILYGQNDKAVLGIASMSKMMSEYLLFEAIEEGVVSWDDEYEVTDYSHRISQDLRLSNVPLRRDGSYTMKELYEAMAIYSANAATIGIAETIAGTEKEFVQMMNDKAKEMGIEDAHFVNSTGLNNSFLLGMHPEGTGEDEENTMSARSVAILTKALLDDYPEILDTAKIPELMFRKGTPDQIRMVNWNTMLPGMDHEYDGMDGLKTGTTDFAGHSFAGTAKRDGIRLIAVVMKAVDAEGEGSYDARFNATRALLDYGFGFQETEIMKAGQQFMGQESLPVAKGEKDHVAVAVKEPVRLLVPSAQQEAYRTELELTAGAPLEAAVEEGQLVGKVRVLDSENNEVEYLKGEKPAADVAATETVERANWFAISMKSAADFIKGLF</sequence>
<dbReference type="EC" id="3.4.16.4" evidence="4"/>
<gene>
    <name evidence="18" type="ORF">DFR62_3538</name>
</gene>
<feature type="active site" evidence="13">
    <location>
        <position position="132"/>
    </location>
</feature>
<keyword evidence="19" id="KW-1185">Reference proteome</keyword>
<dbReference type="Pfam" id="PF00768">
    <property type="entry name" value="Peptidase_S11"/>
    <property type="match status" value="1"/>
</dbReference>
<evidence type="ECO:0000313" key="18">
    <source>
        <dbReference type="EMBL" id="RLJ81152.1"/>
    </source>
</evidence>
<keyword evidence="9" id="KW-0133">Cell shape</keyword>
<comment type="pathway">
    <text evidence="2">Cell wall biogenesis; peptidoglycan biosynthesis.</text>
</comment>
<dbReference type="GO" id="GO:0071555">
    <property type="term" value="P:cell wall organization"/>
    <property type="evidence" value="ECO:0007669"/>
    <property type="project" value="UniProtKB-KW"/>
</dbReference>
<evidence type="ECO:0000256" key="1">
    <source>
        <dbReference type="ARBA" id="ARBA00003217"/>
    </source>
</evidence>
<dbReference type="EMBL" id="RCCP01000012">
    <property type="protein sequence ID" value="RLJ81152.1"/>
    <property type="molecule type" value="Genomic_DNA"/>
</dbReference>
<accession>A0A497YEI8</accession>
<evidence type="ECO:0000313" key="19">
    <source>
        <dbReference type="Proteomes" id="UP000280791"/>
    </source>
</evidence>
<dbReference type="GO" id="GO:0009002">
    <property type="term" value="F:serine-type D-Ala-D-Ala carboxypeptidase activity"/>
    <property type="evidence" value="ECO:0007669"/>
    <property type="project" value="UniProtKB-EC"/>
</dbReference>
<dbReference type="Proteomes" id="UP000280791">
    <property type="component" value="Unassembled WGS sequence"/>
</dbReference>
<evidence type="ECO:0000256" key="16">
    <source>
        <dbReference type="SAM" id="Phobius"/>
    </source>
</evidence>
<feature type="active site" description="Acyl-ester intermediate" evidence="13">
    <location>
        <position position="68"/>
    </location>
</feature>
<reference evidence="18 19" key="1">
    <citation type="submission" date="2018-10" db="EMBL/GenBank/DDBJ databases">
        <title>Genomic Encyclopedia of Type Strains, Phase IV (KMG-IV): sequencing the most valuable type-strain genomes for metagenomic binning, comparative biology and taxonomic classification.</title>
        <authorList>
            <person name="Goeker M."/>
        </authorList>
    </citation>
    <scope>NUCLEOTIDE SEQUENCE [LARGE SCALE GENOMIC DNA]</scope>
    <source>
        <strain evidence="18 19">DSM 20549</strain>
    </source>
</reference>
<evidence type="ECO:0000256" key="6">
    <source>
        <dbReference type="ARBA" id="ARBA00022670"/>
    </source>
</evidence>
<keyword evidence="6" id="KW-0645">Protease</keyword>
<dbReference type="InterPro" id="IPR037167">
    <property type="entry name" value="Peptidase_S11_C_sf"/>
</dbReference>
<feature type="transmembrane region" description="Helical" evidence="16">
    <location>
        <begin position="9"/>
        <end position="27"/>
    </location>
</feature>
<dbReference type="PRINTS" id="PR00725">
    <property type="entry name" value="DADACBPTASE1"/>
</dbReference>
<keyword evidence="16" id="KW-1133">Transmembrane helix</keyword>
<keyword evidence="7" id="KW-0732">Signal</keyword>
<feature type="active site" description="Proton acceptor" evidence="13">
    <location>
        <position position="71"/>
    </location>
</feature>
<evidence type="ECO:0000256" key="9">
    <source>
        <dbReference type="ARBA" id="ARBA00022960"/>
    </source>
</evidence>
<keyword evidence="16" id="KW-0472">Membrane</keyword>
<dbReference type="InterPro" id="IPR015956">
    <property type="entry name" value="Peniciliin-bd_prot_C_sf"/>
</dbReference>
<dbReference type="InterPro" id="IPR001967">
    <property type="entry name" value="Peptidase_S11_N"/>
</dbReference>
<dbReference type="PANTHER" id="PTHR21581:SF11">
    <property type="entry name" value="D-ALANYL-D-ALANINE CARBOXYPEPTIDASE DACA"/>
    <property type="match status" value="1"/>
</dbReference>
<dbReference type="InterPro" id="IPR012907">
    <property type="entry name" value="Peptidase_S11_C"/>
</dbReference>
<evidence type="ECO:0000256" key="15">
    <source>
        <dbReference type="RuleBase" id="RU004016"/>
    </source>
</evidence>
<comment type="catalytic activity">
    <reaction evidence="12">
        <text>Preferential cleavage: (Ac)2-L-Lys-D-Ala-|-D-Ala. Also transpeptidation of peptidyl-alanyl moieties that are N-acyl substituents of D-alanine.</text>
        <dbReference type="EC" id="3.4.16.4"/>
    </reaction>
</comment>
<keyword evidence="8" id="KW-0378">Hydrolase</keyword>
<evidence type="ECO:0000256" key="3">
    <source>
        <dbReference type="ARBA" id="ARBA00007164"/>
    </source>
</evidence>
<evidence type="ECO:0000256" key="12">
    <source>
        <dbReference type="ARBA" id="ARBA00034000"/>
    </source>
</evidence>
<dbReference type="OrthoDB" id="9791132at2"/>
<keyword evidence="11" id="KW-0961">Cell wall biogenesis/degradation</keyword>
<evidence type="ECO:0000256" key="2">
    <source>
        <dbReference type="ARBA" id="ARBA00004752"/>
    </source>
</evidence>
<keyword evidence="5 18" id="KW-0121">Carboxypeptidase</keyword>
<dbReference type="InterPro" id="IPR012338">
    <property type="entry name" value="Beta-lactam/transpept-like"/>
</dbReference>
<evidence type="ECO:0000256" key="4">
    <source>
        <dbReference type="ARBA" id="ARBA00012448"/>
    </source>
</evidence>
<feature type="binding site" evidence="14">
    <location>
        <position position="257"/>
    </location>
    <ligand>
        <name>substrate</name>
    </ligand>
</feature>
<comment type="caution">
    <text evidence="18">The sequence shown here is derived from an EMBL/GenBank/DDBJ whole genome shotgun (WGS) entry which is preliminary data.</text>
</comment>
<dbReference type="UniPathway" id="UPA00219"/>
<dbReference type="PANTHER" id="PTHR21581">
    <property type="entry name" value="D-ALANYL-D-ALANINE CARBOXYPEPTIDASE"/>
    <property type="match status" value="1"/>
</dbReference>
<comment type="function">
    <text evidence="1">Removes C-terminal D-alanyl residues from sugar-peptide cell wall precursors.</text>
</comment>
<evidence type="ECO:0000256" key="10">
    <source>
        <dbReference type="ARBA" id="ARBA00022984"/>
    </source>
</evidence>
<evidence type="ECO:0000256" key="5">
    <source>
        <dbReference type="ARBA" id="ARBA00022645"/>
    </source>
</evidence>
<keyword evidence="10" id="KW-0573">Peptidoglycan synthesis</keyword>
<comment type="similarity">
    <text evidence="3 15">Belongs to the peptidase S11 family.</text>
</comment>
<evidence type="ECO:0000256" key="14">
    <source>
        <dbReference type="PIRSR" id="PIRSR618044-2"/>
    </source>
</evidence>
<evidence type="ECO:0000256" key="13">
    <source>
        <dbReference type="PIRSR" id="PIRSR618044-1"/>
    </source>
</evidence>
<dbReference type="SUPFAM" id="SSF56601">
    <property type="entry name" value="beta-lactamase/transpeptidase-like"/>
    <property type="match status" value="1"/>
</dbReference>
<proteinExistence type="inferred from homology"/>
<protein>
    <recommendedName>
        <fullName evidence="4">serine-type D-Ala-D-Ala carboxypeptidase</fullName>
        <ecNumber evidence="4">3.4.16.4</ecNumber>
    </recommendedName>
</protein>
<dbReference type="GO" id="GO:0006508">
    <property type="term" value="P:proteolysis"/>
    <property type="evidence" value="ECO:0007669"/>
    <property type="project" value="UniProtKB-KW"/>
</dbReference>
<organism evidence="18 19">
    <name type="scientific">Planococcus citreus</name>
    <dbReference type="NCBI Taxonomy" id="1373"/>
    <lineage>
        <taxon>Bacteria</taxon>
        <taxon>Bacillati</taxon>
        <taxon>Bacillota</taxon>
        <taxon>Bacilli</taxon>
        <taxon>Bacillales</taxon>
        <taxon>Caryophanaceae</taxon>
        <taxon>Planococcus</taxon>
    </lineage>
</organism>
<dbReference type="SMART" id="SM00936">
    <property type="entry name" value="PBP5_C"/>
    <property type="match status" value="1"/>
</dbReference>
<dbReference type="Gene3D" id="3.40.710.10">
    <property type="entry name" value="DD-peptidase/beta-lactamase superfamily"/>
    <property type="match status" value="1"/>
</dbReference>
<evidence type="ECO:0000256" key="11">
    <source>
        <dbReference type="ARBA" id="ARBA00023316"/>
    </source>
</evidence>
<dbReference type="GO" id="GO:0008360">
    <property type="term" value="P:regulation of cell shape"/>
    <property type="evidence" value="ECO:0007669"/>
    <property type="project" value="UniProtKB-KW"/>
</dbReference>
<name>A0A497YEI8_9BACL</name>
<evidence type="ECO:0000256" key="7">
    <source>
        <dbReference type="ARBA" id="ARBA00022729"/>
    </source>
</evidence>
<dbReference type="AlphaFoldDB" id="A0A497YEI8"/>
<evidence type="ECO:0000259" key="17">
    <source>
        <dbReference type="SMART" id="SM00936"/>
    </source>
</evidence>
<feature type="domain" description="Peptidase S11 D-Ala-D-Ala carboxypeptidase A C-terminal" evidence="17">
    <location>
        <begin position="312"/>
        <end position="415"/>
    </location>
</feature>
<dbReference type="SUPFAM" id="SSF69189">
    <property type="entry name" value="Penicillin-binding protein associated domain"/>
    <property type="match status" value="1"/>
</dbReference>
<dbReference type="Pfam" id="PF07943">
    <property type="entry name" value="PBP5_C"/>
    <property type="match status" value="1"/>
</dbReference>
<keyword evidence="16" id="KW-0812">Transmembrane</keyword>
<evidence type="ECO:0000256" key="8">
    <source>
        <dbReference type="ARBA" id="ARBA00022801"/>
    </source>
</evidence>
<dbReference type="Gene3D" id="2.60.410.10">
    <property type="entry name" value="D-Ala-D-Ala carboxypeptidase, C-terminal domain"/>
    <property type="match status" value="1"/>
</dbReference>
<dbReference type="InterPro" id="IPR018044">
    <property type="entry name" value="Peptidase_S11"/>
</dbReference>
<dbReference type="GO" id="GO:0009252">
    <property type="term" value="P:peptidoglycan biosynthetic process"/>
    <property type="evidence" value="ECO:0007669"/>
    <property type="project" value="UniProtKB-UniPathway"/>
</dbReference>